<feature type="transmembrane region" description="Helical" evidence="1">
    <location>
        <begin position="9"/>
        <end position="32"/>
    </location>
</feature>
<reference evidence="2 3" key="1">
    <citation type="submission" date="2018-05" db="EMBL/GenBank/DDBJ databases">
        <title>Algibacter marinivivus sp. nov., isolated from sample around a algae.</title>
        <authorList>
            <person name="Zhong X."/>
        </authorList>
    </citation>
    <scope>NUCLEOTIDE SEQUENCE [LARGE SCALE GENOMIC DNA]</scope>
    <source>
        <strain evidence="2 3">ZY111</strain>
    </source>
</reference>
<keyword evidence="1" id="KW-0812">Transmembrane</keyword>
<dbReference type="AlphaFoldDB" id="A0A2U2X9V3"/>
<sequence length="164" mass="18972">MKLKRILKIALLIVSIALTGFLVALMYTVFYIENARFEYSMLIPLFMIPTGILSIGYHFKTIKFYSLKSKATGFKDVVLWVGNTLFATSQVLTALYLSYSLYLLYQTNQNTEVYIAYIVCLLMFIFGLCLFLETYHLYKRIIKTEEDLFKGSIDDITGIDQNQD</sequence>
<feature type="transmembrane region" description="Helical" evidence="1">
    <location>
        <begin position="38"/>
        <end position="57"/>
    </location>
</feature>
<comment type="caution">
    <text evidence="2">The sequence shown here is derived from an EMBL/GenBank/DDBJ whole genome shotgun (WGS) entry which is preliminary data.</text>
</comment>
<keyword evidence="1" id="KW-0472">Membrane</keyword>
<accession>A0A2U2X9V3</accession>
<evidence type="ECO:0000256" key="1">
    <source>
        <dbReference type="SAM" id="Phobius"/>
    </source>
</evidence>
<reference evidence="3" key="3">
    <citation type="submission" date="2018-05" db="EMBL/GenBank/DDBJ databases">
        <authorList>
            <person name="Lu D."/>
        </authorList>
    </citation>
    <scope>NUCLEOTIDE SEQUENCE [LARGE SCALE GENOMIC DNA]</scope>
    <source>
        <strain evidence="3">ZY111</strain>
    </source>
</reference>
<gene>
    <name evidence="2" type="ORF">DIS18_08345</name>
</gene>
<reference evidence="3" key="2">
    <citation type="submission" date="2018-05" db="EMBL/GenBank/DDBJ databases">
        <title>Algibacter marinivivus sp. nov., isolated from sample around a algae.</title>
        <authorList>
            <person name="Lu D."/>
        </authorList>
    </citation>
    <scope>NUCLEOTIDE SEQUENCE [LARGE SCALE GENOMIC DNA]</scope>
    <source>
        <strain evidence="3">ZY111</strain>
    </source>
</reference>
<feature type="transmembrane region" description="Helical" evidence="1">
    <location>
        <begin position="114"/>
        <end position="132"/>
    </location>
</feature>
<feature type="transmembrane region" description="Helical" evidence="1">
    <location>
        <begin position="77"/>
        <end position="102"/>
    </location>
</feature>
<evidence type="ECO:0000313" key="3">
    <source>
        <dbReference type="Proteomes" id="UP000245375"/>
    </source>
</evidence>
<name>A0A2U2X9V3_9FLAO</name>
<organism evidence="2 3">
    <name type="scientific">Algibacter marinivivus</name>
    <dbReference type="NCBI Taxonomy" id="2100723"/>
    <lineage>
        <taxon>Bacteria</taxon>
        <taxon>Pseudomonadati</taxon>
        <taxon>Bacteroidota</taxon>
        <taxon>Flavobacteriia</taxon>
        <taxon>Flavobacteriales</taxon>
        <taxon>Flavobacteriaceae</taxon>
        <taxon>Algibacter</taxon>
    </lineage>
</organism>
<dbReference type="RefSeq" id="WP_109352525.1">
    <property type="nucleotide sequence ID" value="NZ_QFRI01000001.1"/>
</dbReference>
<evidence type="ECO:0008006" key="4">
    <source>
        <dbReference type="Google" id="ProtNLM"/>
    </source>
</evidence>
<keyword evidence="1" id="KW-1133">Transmembrane helix</keyword>
<evidence type="ECO:0000313" key="2">
    <source>
        <dbReference type="EMBL" id="PWH84520.1"/>
    </source>
</evidence>
<protein>
    <recommendedName>
        <fullName evidence="4">DUF2975 domain-containing protein</fullName>
    </recommendedName>
</protein>
<dbReference type="Proteomes" id="UP000245375">
    <property type="component" value="Unassembled WGS sequence"/>
</dbReference>
<proteinExistence type="predicted"/>
<keyword evidence="3" id="KW-1185">Reference proteome</keyword>
<dbReference type="EMBL" id="QFRI01000001">
    <property type="protein sequence ID" value="PWH84520.1"/>
    <property type="molecule type" value="Genomic_DNA"/>
</dbReference>
<dbReference type="OrthoDB" id="1444754at2"/>